<keyword evidence="2" id="KW-1185">Reference proteome</keyword>
<dbReference type="AlphaFoldDB" id="A0A840A2Z6"/>
<name>A0A840A2Z6_9CAUL</name>
<evidence type="ECO:0000313" key="2">
    <source>
        <dbReference type="Proteomes" id="UP000530564"/>
    </source>
</evidence>
<dbReference type="EMBL" id="JACIDK010000005">
    <property type="protein sequence ID" value="MBB3892684.1"/>
    <property type="molecule type" value="Genomic_DNA"/>
</dbReference>
<evidence type="ECO:0008006" key="3">
    <source>
        <dbReference type="Google" id="ProtNLM"/>
    </source>
</evidence>
<proteinExistence type="predicted"/>
<dbReference type="Proteomes" id="UP000530564">
    <property type="component" value="Unassembled WGS sequence"/>
</dbReference>
<dbReference type="RefSeq" id="WP_246371001.1">
    <property type="nucleotide sequence ID" value="NZ_JACIDK010000005.1"/>
</dbReference>
<sequence length="170" mass="18600">MTSRAASDMRMPPLRARRLTAGEHHLCAQVFGEDIDAARVRILSLPVWPRPFVPSAGLVVWPATSALADFSVAPLWLRSVLVHELVHVWQAQQGVFLPFAKLRAGDGRATYAYDLADGRSFSQLNIEQQAMVVQHAYLAAGGGAAPYDSTAYAGILEAWPQPLGRRPRTI</sequence>
<comment type="caution">
    <text evidence="1">The sequence shown here is derived from an EMBL/GenBank/DDBJ whole genome shotgun (WGS) entry which is preliminary data.</text>
</comment>
<protein>
    <recommendedName>
        <fullName evidence="3">Vgr related protein</fullName>
    </recommendedName>
</protein>
<evidence type="ECO:0000313" key="1">
    <source>
        <dbReference type="EMBL" id="MBB3892684.1"/>
    </source>
</evidence>
<accession>A0A840A2Z6</accession>
<reference evidence="1 2" key="1">
    <citation type="submission" date="2020-08" db="EMBL/GenBank/DDBJ databases">
        <title>Genomic Encyclopedia of Type Strains, Phase IV (KMG-IV): sequencing the most valuable type-strain genomes for metagenomic binning, comparative biology and taxonomic classification.</title>
        <authorList>
            <person name="Goeker M."/>
        </authorList>
    </citation>
    <scope>NUCLEOTIDE SEQUENCE [LARGE SCALE GENOMIC DNA]</scope>
    <source>
        <strain evidence="1 2">DSM 21793</strain>
    </source>
</reference>
<organism evidence="1 2">
    <name type="scientific">Phenylobacterium haematophilum</name>
    <dbReference type="NCBI Taxonomy" id="98513"/>
    <lineage>
        <taxon>Bacteria</taxon>
        <taxon>Pseudomonadati</taxon>
        <taxon>Pseudomonadota</taxon>
        <taxon>Alphaproteobacteria</taxon>
        <taxon>Caulobacterales</taxon>
        <taxon>Caulobacteraceae</taxon>
        <taxon>Phenylobacterium</taxon>
    </lineage>
</organism>
<gene>
    <name evidence="1" type="ORF">GGQ61_003420</name>
</gene>